<dbReference type="RefSeq" id="WP_186508378.1">
    <property type="nucleotide sequence ID" value="NZ_JACNEP010000024.1"/>
</dbReference>
<comment type="caution">
    <text evidence="3">The sequence shown here is derived from an EMBL/GenBank/DDBJ whole genome shotgun (WGS) entry which is preliminary data.</text>
</comment>
<dbReference type="EMBL" id="JACNEP010000024">
    <property type="protein sequence ID" value="MBC3767741.1"/>
    <property type="molecule type" value="Genomic_DNA"/>
</dbReference>
<keyword evidence="1" id="KW-0732">Signal</keyword>
<feature type="domain" description="Beta-lactamase-related" evidence="2">
    <location>
        <begin position="56"/>
        <end position="368"/>
    </location>
</feature>
<dbReference type="InterPro" id="IPR001466">
    <property type="entry name" value="Beta-lactam-related"/>
</dbReference>
<evidence type="ECO:0000313" key="3">
    <source>
        <dbReference type="EMBL" id="MBC3767741.1"/>
    </source>
</evidence>
<evidence type="ECO:0000259" key="2">
    <source>
        <dbReference type="Pfam" id="PF00144"/>
    </source>
</evidence>
<dbReference type="Pfam" id="PF00144">
    <property type="entry name" value="Beta-lactamase"/>
    <property type="match status" value="1"/>
</dbReference>
<dbReference type="AlphaFoldDB" id="A0A8J6J0Z6"/>
<dbReference type="PANTHER" id="PTHR46825">
    <property type="entry name" value="D-ALANYL-D-ALANINE-CARBOXYPEPTIDASE/ENDOPEPTIDASE AMPH"/>
    <property type="match status" value="1"/>
</dbReference>
<dbReference type="SUPFAM" id="SSF56601">
    <property type="entry name" value="beta-lactamase/transpeptidase-like"/>
    <property type="match status" value="1"/>
</dbReference>
<evidence type="ECO:0000313" key="4">
    <source>
        <dbReference type="Proteomes" id="UP000601768"/>
    </source>
</evidence>
<organism evidence="3 4">
    <name type="scientific">Neptunicella marina</name>
    <dbReference type="NCBI Taxonomy" id="2125989"/>
    <lineage>
        <taxon>Bacteria</taxon>
        <taxon>Pseudomonadati</taxon>
        <taxon>Pseudomonadota</taxon>
        <taxon>Gammaproteobacteria</taxon>
        <taxon>Alteromonadales</taxon>
        <taxon>Alteromonadaceae</taxon>
        <taxon>Neptunicella</taxon>
    </lineage>
</organism>
<dbReference type="Proteomes" id="UP000601768">
    <property type="component" value="Unassembled WGS sequence"/>
</dbReference>
<dbReference type="InterPro" id="IPR050491">
    <property type="entry name" value="AmpC-like"/>
</dbReference>
<name>A0A8J6J0Z6_9ALTE</name>
<gene>
    <name evidence="3" type="ORF">H8B19_17820</name>
</gene>
<keyword evidence="3" id="KW-0378">Hydrolase</keyword>
<accession>A0A8J6J0Z6</accession>
<feature type="signal peptide" evidence="1">
    <location>
        <begin position="1"/>
        <end position="26"/>
    </location>
</feature>
<sequence>MYINFVKSAKCILPGLLLTLSSHSTASTLDAAKIKDKMDAFLQQVNQTMDIDYATSVAMVEGKKVIYLGNVGFSNIEKRIPATAQTRYYIASVTKPFMALAQTIELEKTKFTLNSSLNTLFPDVKFDKNIPGSKINLQALLNHTSGLDDDIIQLGSFLTGIKHAPNEMLAQLKVNQHAPSGQFEYSNLGYNLLSLFDQQQLDKSWQQLIEQNVIQPLGLSNTTTRVDDLRRQHPDQFALPYLYFSKTPKQPVNIVKQDQTLHAAGGMYSTSSDMATFVINELNLGVVNNQQRLSPSIIALTQQPSVVIEPALHKGDFNREFYTLGWYEGKYKQQTLLHHFGSFDGYRPHVSFMPDKKLGLVILNNENMLNDKLTDIIADYAYSIMLNEEDPLPRITARLQKLAAMATKIRQKILEKEQSYADLPSSLTLNNDAYTGQYYHPLAGSVKVSLADDGQLSVDWGLAHSTSTPYKQADSIRIKFRPSQAQVLQFNLKNNQVENLELEGLIFKKQ</sequence>
<reference evidence="3" key="1">
    <citation type="journal article" date="2018" name="Int. J. Syst. Evol. Microbiol.">
        <title>Neptunicella marina gen. nov., sp. nov., isolated from surface seawater.</title>
        <authorList>
            <person name="Liu X."/>
            <person name="Lai Q."/>
            <person name="Du Y."/>
            <person name="Zhang X."/>
            <person name="Liu Z."/>
            <person name="Sun F."/>
            <person name="Shao Z."/>
        </authorList>
    </citation>
    <scope>NUCLEOTIDE SEQUENCE</scope>
    <source>
        <strain evidence="3">S27-2</strain>
    </source>
</reference>
<reference evidence="3" key="2">
    <citation type="submission" date="2020-08" db="EMBL/GenBank/DDBJ databases">
        <authorList>
            <person name="Lai Q."/>
        </authorList>
    </citation>
    <scope>NUCLEOTIDE SEQUENCE</scope>
    <source>
        <strain evidence="3">S27-2</strain>
    </source>
</reference>
<proteinExistence type="predicted"/>
<dbReference type="InterPro" id="IPR012338">
    <property type="entry name" value="Beta-lactam/transpept-like"/>
</dbReference>
<dbReference type="Gene3D" id="3.40.710.10">
    <property type="entry name" value="DD-peptidase/beta-lactamase superfamily"/>
    <property type="match status" value="1"/>
</dbReference>
<evidence type="ECO:0000256" key="1">
    <source>
        <dbReference type="SAM" id="SignalP"/>
    </source>
</evidence>
<dbReference type="GO" id="GO:0016787">
    <property type="term" value="F:hydrolase activity"/>
    <property type="evidence" value="ECO:0007669"/>
    <property type="project" value="UniProtKB-KW"/>
</dbReference>
<protein>
    <submittedName>
        <fullName evidence="3">Serine hydrolase</fullName>
    </submittedName>
</protein>
<feature type="chain" id="PRO_5035262867" evidence="1">
    <location>
        <begin position="27"/>
        <end position="510"/>
    </location>
</feature>
<dbReference type="PANTHER" id="PTHR46825:SF9">
    <property type="entry name" value="BETA-LACTAMASE-RELATED DOMAIN-CONTAINING PROTEIN"/>
    <property type="match status" value="1"/>
</dbReference>
<keyword evidence="4" id="KW-1185">Reference proteome</keyword>